<name>A0AA92EI45_RALSL</name>
<proteinExistence type="predicted"/>
<organism evidence="1 2">
    <name type="scientific">Ralstonia solanacearum</name>
    <name type="common">Pseudomonas solanacearum</name>
    <dbReference type="NCBI Taxonomy" id="305"/>
    <lineage>
        <taxon>Bacteria</taxon>
        <taxon>Pseudomonadati</taxon>
        <taxon>Pseudomonadota</taxon>
        <taxon>Betaproteobacteria</taxon>
        <taxon>Burkholderiales</taxon>
        <taxon>Burkholderiaceae</taxon>
        <taxon>Ralstonia</taxon>
        <taxon>Ralstonia solanacearum species complex</taxon>
    </lineage>
</organism>
<gene>
    <name evidence="1" type="ORF">E7Z57_22045</name>
</gene>
<dbReference type="AlphaFoldDB" id="A0AA92EI45"/>
<accession>A0AA92EI45</accession>
<dbReference type="Proteomes" id="UP000310553">
    <property type="component" value="Plasmid pUW386"/>
</dbReference>
<evidence type="ECO:0000313" key="2">
    <source>
        <dbReference type="Proteomes" id="UP000310553"/>
    </source>
</evidence>
<sequence>MRERSWHLVSRVGDAALDGLRRMATRLYEEGMTAVGGAAARARKRVRLRHHRCGVRQVIRNRRKDHCFRPQNHRNRHCHRACSKRWQVRSGS</sequence>
<dbReference type="EMBL" id="CP039340">
    <property type="protein sequence ID" value="QCX51696.1"/>
    <property type="molecule type" value="Genomic_DNA"/>
</dbReference>
<keyword evidence="1" id="KW-0614">Plasmid</keyword>
<reference evidence="1 2" key="1">
    <citation type="submission" date="2019-04" db="EMBL/GenBank/DDBJ databases">
        <title>Complete Genome of UW386 and Higher Quality Genome of UW700.</title>
        <authorList>
            <person name="Jacobs J."/>
            <person name="Perez A."/>
            <person name="Steidl O."/>
            <person name="Allen C."/>
        </authorList>
    </citation>
    <scope>NUCLEOTIDE SEQUENCE [LARGE SCALE GENOMIC DNA]</scope>
    <source>
        <strain evidence="1 2">UW386</strain>
        <plasmid evidence="2">puw386</plasmid>
    </source>
</reference>
<geneLocation type="plasmid" evidence="2">
    <name>puw386</name>
</geneLocation>
<protein>
    <submittedName>
        <fullName evidence="1">Uncharacterized protein</fullName>
    </submittedName>
</protein>
<evidence type="ECO:0000313" key="1">
    <source>
        <dbReference type="EMBL" id="QCX51696.1"/>
    </source>
</evidence>